<protein>
    <submittedName>
        <fullName evidence="3">Translation machinery-associated protein 20</fullName>
    </submittedName>
</protein>
<dbReference type="Pfam" id="PF17832">
    <property type="entry name" value="Pre-PUA"/>
    <property type="match status" value="1"/>
</dbReference>
<proteinExistence type="predicted"/>
<gene>
    <name evidence="3" type="ORF">GQ26_0351050</name>
</gene>
<dbReference type="InterPro" id="IPR041366">
    <property type="entry name" value="Pre-PUA"/>
</dbReference>
<dbReference type="AlphaFoldDB" id="A0A093V0N9"/>
<sequence>MFKKDFQPGSRSKVKSSVQRGLRSKLIETYPGFEPYIDEIMPKKASLEAVKLVTDKREKGRIELPYTQSTQPLSSTNPSTALQSLTSN</sequence>
<feature type="region of interest" description="Disordered" evidence="1">
    <location>
        <begin position="62"/>
        <end position="88"/>
    </location>
</feature>
<dbReference type="Gene3D" id="3.10.400.20">
    <property type="match status" value="1"/>
</dbReference>
<organism evidence="3">
    <name type="scientific">Talaromyces marneffei PM1</name>
    <dbReference type="NCBI Taxonomy" id="1077442"/>
    <lineage>
        <taxon>Eukaryota</taxon>
        <taxon>Fungi</taxon>
        <taxon>Dikarya</taxon>
        <taxon>Ascomycota</taxon>
        <taxon>Pezizomycotina</taxon>
        <taxon>Eurotiomycetes</taxon>
        <taxon>Eurotiomycetidae</taxon>
        <taxon>Eurotiales</taxon>
        <taxon>Trichocomaceae</taxon>
        <taxon>Talaromyces</taxon>
        <taxon>Talaromyces sect. Talaromyces</taxon>
    </lineage>
</organism>
<accession>A0A093V0N9</accession>
<name>A0A093V0N9_TALMA</name>
<comment type="caution">
    <text evidence="3">The sequence shown here is derived from an EMBL/GenBank/DDBJ whole genome shotgun (WGS) entry which is preliminary data.</text>
</comment>
<dbReference type="EMBL" id="JPOX01000035">
    <property type="protein sequence ID" value="KFX43519.1"/>
    <property type="molecule type" value="Genomic_DNA"/>
</dbReference>
<feature type="domain" description="Pre-PUA" evidence="2">
    <location>
        <begin position="2"/>
        <end position="59"/>
    </location>
</feature>
<evidence type="ECO:0000259" key="2">
    <source>
        <dbReference type="Pfam" id="PF17832"/>
    </source>
</evidence>
<reference evidence="3" key="2">
    <citation type="journal article" date="2014" name="PLoS Genet.">
        <title>Signature gene expression reveals novel clues to the molecular mechanisms of dimorphic transition in Penicillium marneffei.</title>
        <authorList>
            <person name="Yang E."/>
            <person name="Wang G."/>
            <person name="Cai J."/>
            <person name="Woo P.C."/>
            <person name="Lau S.K."/>
            <person name="Yuen K.-Y."/>
            <person name="Chow W.-N."/>
            <person name="Lin X."/>
        </authorList>
    </citation>
    <scope>NUCLEOTIDE SEQUENCE</scope>
    <source>
        <strain evidence="3">PM1</strain>
    </source>
</reference>
<feature type="compositionally biased region" description="Polar residues" evidence="1">
    <location>
        <begin position="66"/>
        <end position="88"/>
    </location>
</feature>
<evidence type="ECO:0000313" key="3">
    <source>
        <dbReference type="EMBL" id="KFX43519.1"/>
    </source>
</evidence>
<evidence type="ECO:0000256" key="1">
    <source>
        <dbReference type="SAM" id="MobiDB-lite"/>
    </source>
</evidence>
<reference key="1">
    <citation type="journal article" date="2014" name="PLoS Genet.">
        <title>Signature Gene Expression Reveals Novel Clues to the Molecular Mechanisms of Dimorphic Transition in Penicillium marneffei.</title>
        <authorList>
            <person name="Yang E."/>
            <person name="Wang G."/>
            <person name="Cai J."/>
            <person name="Woo P.C."/>
            <person name="Lau S.K."/>
            <person name="Yuen K.-Y."/>
            <person name="Chow W.-N."/>
            <person name="Lin X."/>
        </authorList>
    </citation>
    <scope>NUCLEOTIDE SEQUENCE [LARGE SCALE GENOMIC DNA]</scope>
    <source>
        <strain>PM1</strain>
    </source>
</reference>
<dbReference type="HOGENOM" id="CLU_2470604_0_0_1"/>